<dbReference type="Proteomes" id="UP001501940">
    <property type="component" value="Chromosome 9"/>
</dbReference>
<protein>
    <recommendedName>
        <fullName evidence="4">Antifreeze protein type IV</fullName>
    </recommendedName>
</protein>
<feature type="signal peptide" evidence="1">
    <location>
        <begin position="1"/>
        <end position="21"/>
    </location>
</feature>
<dbReference type="AlphaFoldDB" id="A0AAQ5YFQ1"/>
<proteinExistence type="predicted"/>
<accession>A0AAQ5YFQ1</accession>
<dbReference type="GO" id="GO:0005576">
    <property type="term" value="C:extracellular region"/>
    <property type="evidence" value="ECO:0007669"/>
    <property type="project" value="InterPro"/>
</dbReference>
<evidence type="ECO:0000313" key="3">
    <source>
        <dbReference type="Proteomes" id="UP001501940"/>
    </source>
</evidence>
<dbReference type="GO" id="GO:0006869">
    <property type="term" value="P:lipid transport"/>
    <property type="evidence" value="ECO:0007669"/>
    <property type="project" value="InterPro"/>
</dbReference>
<evidence type="ECO:0000256" key="1">
    <source>
        <dbReference type="SAM" id="SignalP"/>
    </source>
</evidence>
<evidence type="ECO:0000313" key="2">
    <source>
        <dbReference type="Ensembl" id="ENSAOCP00000051674.1"/>
    </source>
</evidence>
<dbReference type="InterPro" id="IPR006801">
    <property type="entry name" value="ApoA-II"/>
</dbReference>
<dbReference type="GO" id="GO:0042157">
    <property type="term" value="P:lipoprotein metabolic process"/>
    <property type="evidence" value="ECO:0007669"/>
    <property type="project" value="InterPro"/>
</dbReference>
<dbReference type="GeneTree" id="ENSGT00760000119652"/>
<sequence>MKFSLVAALIVVLAVAHGSEAGSLVKRDVQAEVDKITKLINEMSASLTTATQDMVEKVKALEVTNKAQTYIEDSRTKIQPLLEKFQVEATKLQEQVKPFITNIEDQIKPLTENFNAQVRPLTDNFHAHVKPLTDTMEKFFERVKDQTKALMPPQ</sequence>
<organism evidence="2 3">
    <name type="scientific">Amphiprion ocellaris</name>
    <name type="common">Clown anemonefish</name>
    <dbReference type="NCBI Taxonomy" id="80972"/>
    <lineage>
        <taxon>Eukaryota</taxon>
        <taxon>Metazoa</taxon>
        <taxon>Chordata</taxon>
        <taxon>Craniata</taxon>
        <taxon>Vertebrata</taxon>
        <taxon>Euteleostomi</taxon>
        <taxon>Actinopterygii</taxon>
        <taxon>Neopterygii</taxon>
        <taxon>Teleostei</taxon>
        <taxon>Neoteleostei</taxon>
        <taxon>Acanthomorphata</taxon>
        <taxon>Ovalentaria</taxon>
        <taxon>Pomacentridae</taxon>
        <taxon>Amphiprion</taxon>
    </lineage>
</organism>
<dbReference type="RefSeq" id="XP_035811317.2">
    <property type="nucleotide sequence ID" value="XM_035955424.2"/>
</dbReference>
<dbReference type="CTD" id="568707"/>
<feature type="chain" id="PRO_5043916231" description="Antifreeze protein type IV" evidence="1">
    <location>
        <begin position="22"/>
        <end position="154"/>
    </location>
</feature>
<reference evidence="2" key="3">
    <citation type="submission" date="2025-09" db="UniProtKB">
        <authorList>
            <consortium name="Ensembl"/>
        </authorList>
    </citation>
    <scope>IDENTIFICATION</scope>
</reference>
<dbReference type="GeneID" id="111579104"/>
<dbReference type="Gene3D" id="6.10.250.100">
    <property type="match status" value="1"/>
</dbReference>
<dbReference type="SUPFAM" id="SSF58113">
    <property type="entry name" value="Apolipoprotein A-I"/>
    <property type="match status" value="1"/>
</dbReference>
<dbReference type="Ensembl" id="ENSAOCT00000064978.1">
    <property type="protein sequence ID" value="ENSAOCP00000051674.1"/>
    <property type="gene ID" value="ENSAOCG00000026323.1"/>
</dbReference>
<reference evidence="2 3" key="1">
    <citation type="submission" date="2022-01" db="EMBL/GenBank/DDBJ databases">
        <title>A chromosome-scale genome assembly of the false clownfish, Amphiprion ocellaris.</title>
        <authorList>
            <person name="Ryu T."/>
        </authorList>
    </citation>
    <scope>NUCLEOTIDE SEQUENCE [LARGE SCALE GENOMIC DNA]</scope>
</reference>
<evidence type="ECO:0008006" key="4">
    <source>
        <dbReference type="Google" id="ProtNLM"/>
    </source>
</evidence>
<dbReference type="Pfam" id="PF04711">
    <property type="entry name" value="ApoA-II"/>
    <property type="match status" value="1"/>
</dbReference>
<dbReference type="KEGG" id="aoce:111579104"/>
<keyword evidence="1" id="KW-0732">Signal</keyword>
<dbReference type="GO" id="GO:0008289">
    <property type="term" value="F:lipid binding"/>
    <property type="evidence" value="ECO:0007669"/>
    <property type="project" value="InterPro"/>
</dbReference>
<name>A0AAQ5YFQ1_AMPOC</name>
<reference evidence="2" key="2">
    <citation type="submission" date="2025-08" db="UniProtKB">
        <authorList>
            <consortium name="Ensembl"/>
        </authorList>
    </citation>
    <scope>IDENTIFICATION</scope>
</reference>
<keyword evidence="3" id="KW-1185">Reference proteome</keyword>